<comment type="caution">
    <text evidence="15">The sequence shown here is derived from an EMBL/GenBank/DDBJ whole genome shotgun (WGS) entry which is preliminary data.</text>
</comment>
<keyword evidence="16" id="KW-1185">Reference proteome</keyword>
<dbReference type="InterPro" id="IPR005671">
    <property type="entry name" value="LeuA_bact_synth"/>
</dbReference>
<dbReference type="Gene3D" id="3.20.20.70">
    <property type="entry name" value="Aldolase class I"/>
    <property type="match status" value="1"/>
</dbReference>
<dbReference type="NCBIfam" id="TIGR00973">
    <property type="entry name" value="leuA_bact"/>
    <property type="match status" value="1"/>
</dbReference>
<comment type="pathway">
    <text evidence="1 12">Amino-acid biosynthesis; L-leucine biosynthesis; L-leucine from 3-methyl-2-oxobutanoate: step 1/4.</text>
</comment>
<comment type="function">
    <text evidence="11 12">Catalyzes the condensation of the acetyl group of acetyl-CoA with 3-methyl-2-oxobutanoate (2-ketoisovalerate) to form 3-carboxy-3-hydroxy-4-methylpentanoate (2-isopropylmalate).</text>
</comment>
<keyword evidence="12" id="KW-0963">Cytoplasm</keyword>
<dbReference type="SUPFAM" id="SSF110921">
    <property type="entry name" value="2-isopropylmalate synthase LeuA, allosteric (dimerisation) domain"/>
    <property type="match status" value="1"/>
</dbReference>
<dbReference type="Pfam" id="PF08502">
    <property type="entry name" value="LeuA_dimer"/>
    <property type="match status" value="1"/>
</dbReference>
<evidence type="ECO:0000256" key="8">
    <source>
        <dbReference type="ARBA" id="ARBA00022723"/>
    </source>
</evidence>
<dbReference type="Pfam" id="PF00682">
    <property type="entry name" value="HMGL-like"/>
    <property type="match status" value="1"/>
</dbReference>
<organism evidence="15 16">
    <name type="scientific">Dyella acidisoli</name>
    <dbReference type="NCBI Taxonomy" id="1867834"/>
    <lineage>
        <taxon>Bacteria</taxon>
        <taxon>Pseudomonadati</taxon>
        <taxon>Pseudomonadota</taxon>
        <taxon>Gammaproteobacteria</taxon>
        <taxon>Lysobacterales</taxon>
        <taxon>Rhodanobacteraceae</taxon>
        <taxon>Dyella</taxon>
    </lineage>
</organism>
<gene>
    <name evidence="12 15" type="primary">leuA</name>
    <name evidence="15" type="ORF">GCM10007901_18720</name>
</gene>
<protein>
    <recommendedName>
        <fullName evidence="4 12">2-isopropylmalate synthase</fullName>
        <ecNumber evidence="3 12">2.3.3.13</ecNumber>
    </recommendedName>
    <alternativeName>
        <fullName evidence="12">Alpha-IPM synthase</fullName>
    </alternativeName>
    <alternativeName>
        <fullName evidence="12">Alpha-isopropylmalate synthase</fullName>
    </alternativeName>
</protein>
<evidence type="ECO:0000256" key="10">
    <source>
        <dbReference type="ARBA" id="ARBA00023304"/>
    </source>
</evidence>
<dbReference type="InterPro" id="IPR013709">
    <property type="entry name" value="2-isopropylmalate_synth_dimer"/>
</dbReference>
<dbReference type="InterPro" id="IPR054691">
    <property type="entry name" value="LeuA/HCS_post-cat"/>
</dbReference>
<feature type="binding site" evidence="12">
    <location>
        <position position="221"/>
    </location>
    <ligand>
        <name>Mn(2+)</name>
        <dbReference type="ChEBI" id="CHEBI:29035"/>
    </ligand>
</feature>
<feature type="domain" description="Pyruvate carboxyltransferase" evidence="14">
    <location>
        <begin position="22"/>
        <end position="284"/>
    </location>
</feature>
<sequence length="552" mass="59797">MTPQTAQPNDTDEGGDNAEDRVRIFDTTLRDGEQAPGFSMDRRAKLCMAQALETLGVDILEAGFPQASPDDFAAVEEIARSLRHTTVCALARCQTGDIDTAARALERAHRSRIHLFLSTSPLHREHKLGMSKQQVLDTAVASIQHARKYCADVEFSAEDAMRTEPEFLVEVFSAAIASGATTVNVPDTVGYTTPAEIHELFTYLRQHVRDAHKAVFSSHCHDDLGMAVANSLAAVSGGARQVECTINGIGERAGNAALEEIVMALKVRAPRFGLRTNIDTRKLHPTSRLLSQLTGQAVQRNKAVVGDNAFAHESGIHQHGMLKHRSTYEIMRPEDVGIAETTLVLGKHSGRHALRQRLEALGHKLEDADLDGVFKRFKALADRKREIRDEDLEALALGQDPDATGPWHITQLNTSSHLGGSASATVKLSHEDGREVGEAAIGDGPVDAVLRAIERATGTDMVLTRFQVRAISEGGDAQGHAQLVARHAKRDWHGSSVSTDIIEATAHAALAIVNRIERQGTSRSDASIEECGHGGPLFDLRANGRAQKETTA</sequence>
<dbReference type="EC" id="2.3.3.13" evidence="3 12"/>
<evidence type="ECO:0000256" key="3">
    <source>
        <dbReference type="ARBA" id="ARBA00012973"/>
    </source>
</evidence>
<comment type="similarity">
    <text evidence="2 12">Belongs to the alpha-IPM synthase/homocitrate synthase family. LeuA type 1 subfamily.</text>
</comment>
<dbReference type="SMART" id="SM00917">
    <property type="entry name" value="LeuA_dimer"/>
    <property type="match status" value="1"/>
</dbReference>
<feature type="binding site" evidence="12">
    <location>
        <position position="219"/>
    </location>
    <ligand>
        <name>Mn(2+)</name>
        <dbReference type="ChEBI" id="CHEBI:29035"/>
    </ligand>
</feature>
<dbReference type="InterPro" id="IPR050073">
    <property type="entry name" value="2-IPM_HCS-like"/>
</dbReference>
<dbReference type="InterPro" id="IPR000891">
    <property type="entry name" value="PYR_CT"/>
</dbReference>
<name>A0ABQ5XMI9_9GAMM</name>
<dbReference type="InterPro" id="IPR036230">
    <property type="entry name" value="LeuA_allosteric_dom_sf"/>
</dbReference>
<evidence type="ECO:0000313" key="16">
    <source>
        <dbReference type="Proteomes" id="UP001156670"/>
    </source>
</evidence>
<evidence type="ECO:0000256" key="13">
    <source>
        <dbReference type="SAM" id="MobiDB-lite"/>
    </source>
</evidence>
<dbReference type="InterPro" id="IPR013785">
    <property type="entry name" value="Aldolase_TIM"/>
</dbReference>
<dbReference type="RefSeq" id="WP_284320650.1">
    <property type="nucleotide sequence ID" value="NZ_BSOB01000016.1"/>
</dbReference>
<evidence type="ECO:0000256" key="5">
    <source>
        <dbReference type="ARBA" id="ARBA00022430"/>
    </source>
</evidence>
<comment type="catalytic activity">
    <reaction evidence="12">
        <text>3-methyl-2-oxobutanoate + acetyl-CoA + H2O = (2S)-2-isopropylmalate + CoA + H(+)</text>
        <dbReference type="Rhea" id="RHEA:21524"/>
        <dbReference type="ChEBI" id="CHEBI:1178"/>
        <dbReference type="ChEBI" id="CHEBI:11851"/>
        <dbReference type="ChEBI" id="CHEBI:15377"/>
        <dbReference type="ChEBI" id="CHEBI:15378"/>
        <dbReference type="ChEBI" id="CHEBI:57287"/>
        <dbReference type="ChEBI" id="CHEBI:57288"/>
        <dbReference type="EC" id="2.3.3.13"/>
    </reaction>
</comment>
<keyword evidence="7 12" id="KW-0808">Transferase</keyword>
<evidence type="ECO:0000256" key="9">
    <source>
        <dbReference type="ARBA" id="ARBA00023211"/>
    </source>
</evidence>
<reference evidence="16" key="1">
    <citation type="journal article" date="2019" name="Int. J. Syst. Evol. Microbiol.">
        <title>The Global Catalogue of Microorganisms (GCM) 10K type strain sequencing project: providing services to taxonomists for standard genome sequencing and annotation.</title>
        <authorList>
            <consortium name="The Broad Institute Genomics Platform"/>
            <consortium name="The Broad Institute Genome Sequencing Center for Infectious Disease"/>
            <person name="Wu L."/>
            <person name="Ma J."/>
        </authorList>
    </citation>
    <scope>NUCLEOTIDE SEQUENCE [LARGE SCALE GENOMIC DNA]</scope>
    <source>
        <strain evidence="16">NBRC 111980</strain>
    </source>
</reference>
<evidence type="ECO:0000256" key="4">
    <source>
        <dbReference type="ARBA" id="ARBA00018198"/>
    </source>
</evidence>
<dbReference type="InterPro" id="IPR002034">
    <property type="entry name" value="AIPM/Hcit_synth_CS"/>
</dbReference>
<dbReference type="PANTHER" id="PTHR10277:SF9">
    <property type="entry name" value="2-ISOPROPYLMALATE SYNTHASE 1, CHLOROPLASTIC-RELATED"/>
    <property type="match status" value="1"/>
</dbReference>
<evidence type="ECO:0000256" key="12">
    <source>
        <dbReference type="HAMAP-Rule" id="MF_01025"/>
    </source>
</evidence>
<dbReference type="Gene3D" id="1.10.238.260">
    <property type="match status" value="1"/>
</dbReference>
<comment type="cofactor">
    <cofactor evidence="12">
        <name>Mn(2+)</name>
        <dbReference type="ChEBI" id="CHEBI:29035"/>
    </cofactor>
</comment>
<keyword evidence="5 12" id="KW-0432">Leucine biosynthesis</keyword>
<evidence type="ECO:0000256" key="7">
    <source>
        <dbReference type="ARBA" id="ARBA00022679"/>
    </source>
</evidence>
<dbReference type="CDD" id="cd07940">
    <property type="entry name" value="DRE_TIM_IPMS"/>
    <property type="match status" value="1"/>
</dbReference>
<dbReference type="EMBL" id="BSOB01000016">
    <property type="protein sequence ID" value="GLQ92921.1"/>
    <property type="molecule type" value="Genomic_DNA"/>
</dbReference>
<evidence type="ECO:0000256" key="6">
    <source>
        <dbReference type="ARBA" id="ARBA00022605"/>
    </source>
</evidence>
<feature type="region of interest" description="Regulatory domain" evidence="12">
    <location>
        <begin position="408"/>
        <end position="552"/>
    </location>
</feature>
<accession>A0ABQ5XMI9</accession>
<feature type="region of interest" description="Disordered" evidence="13">
    <location>
        <begin position="524"/>
        <end position="552"/>
    </location>
</feature>
<comment type="subunit">
    <text evidence="12">Homodimer.</text>
</comment>
<feature type="binding site" evidence="12">
    <location>
        <position position="31"/>
    </location>
    <ligand>
        <name>Mn(2+)</name>
        <dbReference type="ChEBI" id="CHEBI:29035"/>
    </ligand>
</feature>
<dbReference type="SUPFAM" id="SSF51569">
    <property type="entry name" value="Aldolase"/>
    <property type="match status" value="1"/>
</dbReference>
<evidence type="ECO:0000259" key="14">
    <source>
        <dbReference type="PROSITE" id="PS50991"/>
    </source>
</evidence>
<keyword evidence="10 12" id="KW-0100">Branched-chain amino acid biosynthesis</keyword>
<keyword evidence="6 12" id="KW-0028">Amino-acid biosynthesis</keyword>
<dbReference type="Proteomes" id="UP001156670">
    <property type="component" value="Unassembled WGS sequence"/>
</dbReference>
<proteinExistence type="inferred from homology"/>
<dbReference type="NCBIfam" id="NF002086">
    <property type="entry name" value="PRK00915.1-3"/>
    <property type="match status" value="1"/>
</dbReference>
<dbReference type="PANTHER" id="PTHR10277">
    <property type="entry name" value="HOMOCITRATE SYNTHASE-RELATED"/>
    <property type="match status" value="1"/>
</dbReference>
<keyword evidence="9 12" id="KW-0464">Manganese</keyword>
<dbReference type="PROSITE" id="PS50991">
    <property type="entry name" value="PYR_CT"/>
    <property type="match status" value="1"/>
</dbReference>
<dbReference type="PROSITE" id="PS00816">
    <property type="entry name" value="AIPM_HOMOCIT_SYNTH_2"/>
    <property type="match status" value="1"/>
</dbReference>
<evidence type="ECO:0000313" key="15">
    <source>
        <dbReference type="EMBL" id="GLQ92921.1"/>
    </source>
</evidence>
<evidence type="ECO:0000256" key="11">
    <source>
        <dbReference type="ARBA" id="ARBA00037629"/>
    </source>
</evidence>
<evidence type="ECO:0000256" key="2">
    <source>
        <dbReference type="ARBA" id="ARBA00009396"/>
    </source>
</evidence>
<dbReference type="Pfam" id="PF22617">
    <property type="entry name" value="HCS_D2"/>
    <property type="match status" value="1"/>
</dbReference>
<evidence type="ECO:0000256" key="1">
    <source>
        <dbReference type="ARBA" id="ARBA00004689"/>
    </source>
</evidence>
<dbReference type="Gene3D" id="3.30.160.270">
    <property type="match status" value="1"/>
</dbReference>
<dbReference type="HAMAP" id="MF_01025">
    <property type="entry name" value="LeuA_type1"/>
    <property type="match status" value="1"/>
</dbReference>
<feature type="binding site" evidence="12">
    <location>
        <position position="255"/>
    </location>
    <ligand>
        <name>Mn(2+)</name>
        <dbReference type="ChEBI" id="CHEBI:29035"/>
    </ligand>
</feature>
<dbReference type="PROSITE" id="PS00815">
    <property type="entry name" value="AIPM_HOMOCIT_SYNTH_1"/>
    <property type="match status" value="1"/>
</dbReference>
<keyword evidence="8 12" id="KW-0479">Metal-binding</keyword>